<evidence type="ECO:0000256" key="2">
    <source>
        <dbReference type="ARBA" id="ARBA00023002"/>
    </source>
</evidence>
<dbReference type="GO" id="GO:0016491">
    <property type="term" value="F:oxidoreductase activity"/>
    <property type="evidence" value="ECO:0007669"/>
    <property type="project" value="UniProtKB-KW"/>
</dbReference>
<organism evidence="3 4">
    <name type="scientific">Exophiala aquamarina CBS 119918</name>
    <dbReference type="NCBI Taxonomy" id="1182545"/>
    <lineage>
        <taxon>Eukaryota</taxon>
        <taxon>Fungi</taxon>
        <taxon>Dikarya</taxon>
        <taxon>Ascomycota</taxon>
        <taxon>Pezizomycotina</taxon>
        <taxon>Eurotiomycetes</taxon>
        <taxon>Chaetothyriomycetidae</taxon>
        <taxon>Chaetothyriales</taxon>
        <taxon>Herpotrichiellaceae</taxon>
        <taxon>Exophiala</taxon>
    </lineage>
</organism>
<dbReference type="SUPFAM" id="SSF51735">
    <property type="entry name" value="NAD(P)-binding Rossmann-fold domains"/>
    <property type="match status" value="1"/>
</dbReference>
<dbReference type="Proteomes" id="UP000027920">
    <property type="component" value="Unassembled WGS sequence"/>
</dbReference>
<accession>A0A072PUA5</accession>
<gene>
    <name evidence="3" type="ORF">A1O9_00907</name>
</gene>
<keyword evidence="4" id="KW-1185">Reference proteome</keyword>
<dbReference type="InterPro" id="IPR036291">
    <property type="entry name" value="NAD(P)-bd_dom_sf"/>
</dbReference>
<dbReference type="Pfam" id="PF13561">
    <property type="entry name" value="adh_short_C2"/>
    <property type="match status" value="1"/>
</dbReference>
<dbReference type="STRING" id="1182545.A0A072PUA5"/>
<dbReference type="OrthoDB" id="5336600at2759"/>
<dbReference type="InterPro" id="IPR002347">
    <property type="entry name" value="SDR_fam"/>
</dbReference>
<name>A0A072PUA5_9EURO</name>
<comment type="caution">
    <text evidence="3">The sequence shown here is derived from an EMBL/GenBank/DDBJ whole genome shotgun (WGS) entry which is preliminary data.</text>
</comment>
<dbReference type="AlphaFoldDB" id="A0A072PUA5"/>
<sequence>MSSPILLILGAGPNIGAHVAKAFTAQGYRVALASRKPPSSDSDIGSSLHVTVDLTKPETVAPAFETIKSKLGAPPSVVVYNAALFPGSDADDPLANFDLDSYQAGLNVNVTSVIFSLQQAVKGFKSLEGSDHSKTFILTGNFLNKHVLPGMLPFGLTKAAGAYAIWNLAEAKPYEKDGVKFYFADERQSSGAPAGKAVSGPAAAEEYWKLAARKDQGPWLHTFVKGEGYKDFSASE</sequence>
<reference evidence="3 4" key="1">
    <citation type="submission" date="2013-03" db="EMBL/GenBank/DDBJ databases">
        <title>The Genome Sequence of Exophiala aquamarina CBS 119918.</title>
        <authorList>
            <consortium name="The Broad Institute Genomics Platform"/>
            <person name="Cuomo C."/>
            <person name="de Hoog S."/>
            <person name="Gorbushina A."/>
            <person name="Walker B."/>
            <person name="Young S.K."/>
            <person name="Zeng Q."/>
            <person name="Gargeya S."/>
            <person name="Fitzgerald M."/>
            <person name="Haas B."/>
            <person name="Abouelleil A."/>
            <person name="Allen A.W."/>
            <person name="Alvarado L."/>
            <person name="Arachchi H.M."/>
            <person name="Berlin A.M."/>
            <person name="Chapman S.B."/>
            <person name="Gainer-Dewar J."/>
            <person name="Goldberg J."/>
            <person name="Griggs A."/>
            <person name="Gujja S."/>
            <person name="Hansen M."/>
            <person name="Howarth C."/>
            <person name="Imamovic A."/>
            <person name="Ireland A."/>
            <person name="Larimer J."/>
            <person name="McCowan C."/>
            <person name="Murphy C."/>
            <person name="Pearson M."/>
            <person name="Poon T.W."/>
            <person name="Priest M."/>
            <person name="Roberts A."/>
            <person name="Saif S."/>
            <person name="Shea T."/>
            <person name="Sisk P."/>
            <person name="Sykes S."/>
            <person name="Wortman J."/>
            <person name="Nusbaum C."/>
            <person name="Birren B."/>
        </authorList>
    </citation>
    <scope>NUCLEOTIDE SEQUENCE [LARGE SCALE GENOMIC DNA]</scope>
    <source>
        <strain evidence="3 4">CBS 119918</strain>
    </source>
</reference>
<dbReference type="EMBL" id="AMGV01000001">
    <property type="protein sequence ID" value="KEF62933.1"/>
    <property type="molecule type" value="Genomic_DNA"/>
</dbReference>
<evidence type="ECO:0000313" key="4">
    <source>
        <dbReference type="Proteomes" id="UP000027920"/>
    </source>
</evidence>
<dbReference type="Gene3D" id="3.40.50.720">
    <property type="entry name" value="NAD(P)-binding Rossmann-like Domain"/>
    <property type="match status" value="1"/>
</dbReference>
<dbReference type="GeneID" id="25275857"/>
<dbReference type="PANTHER" id="PTHR43669">
    <property type="entry name" value="5-KETO-D-GLUCONATE 5-REDUCTASE"/>
    <property type="match status" value="1"/>
</dbReference>
<proteinExistence type="inferred from homology"/>
<evidence type="ECO:0000313" key="3">
    <source>
        <dbReference type="EMBL" id="KEF62933.1"/>
    </source>
</evidence>
<evidence type="ECO:0008006" key="5">
    <source>
        <dbReference type="Google" id="ProtNLM"/>
    </source>
</evidence>
<keyword evidence="2" id="KW-0560">Oxidoreductase</keyword>
<dbReference type="CDD" id="cd05233">
    <property type="entry name" value="SDR_c"/>
    <property type="match status" value="1"/>
</dbReference>
<dbReference type="VEuPathDB" id="FungiDB:A1O9_00907"/>
<comment type="similarity">
    <text evidence="1">Belongs to the short-chain dehydrogenases/reductases (SDR) family.</text>
</comment>
<dbReference type="RefSeq" id="XP_013265523.1">
    <property type="nucleotide sequence ID" value="XM_013410069.1"/>
</dbReference>
<protein>
    <recommendedName>
        <fullName evidence="5">Short-chain dehydrogenase</fullName>
    </recommendedName>
</protein>
<dbReference type="HOGENOM" id="CLU_103010_1_0_1"/>
<evidence type="ECO:0000256" key="1">
    <source>
        <dbReference type="ARBA" id="ARBA00006484"/>
    </source>
</evidence>
<dbReference type="PANTHER" id="PTHR43669:SF4">
    <property type="entry name" value="SHORT-CHAIN DEHYDROGENASE"/>
    <property type="match status" value="1"/>
</dbReference>